<dbReference type="SMART" id="SM00225">
    <property type="entry name" value="BTB"/>
    <property type="match status" value="1"/>
</dbReference>
<dbReference type="AlphaFoldDB" id="A0A0K2TWN8"/>
<accession>A0A0K2TWN8</accession>
<evidence type="ECO:0000256" key="1">
    <source>
        <dbReference type="ARBA" id="ARBA00023242"/>
    </source>
</evidence>
<dbReference type="GO" id="GO:0048513">
    <property type="term" value="P:animal organ development"/>
    <property type="evidence" value="ECO:0007669"/>
    <property type="project" value="UniProtKB-ARBA"/>
</dbReference>
<keyword evidence="2" id="KW-0479">Metal-binding</keyword>
<dbReference type="InterPro" id="IPR011333">
    <property type="entry name" value="SKP1/BTB/POZ_sf"/>
</dbReference>
<dbReference type="CDD" id="cd18315">
    <property type="entry name" value="BTB_POZ_BAB-like"/>
    <property type="match status" value="1"/>
</dbReference>
<feature type="domain" description="C2H2-type" evidence="5">
    <location>
        <begin position="259"/>
        <end position="287"/>
    </location>
</feature>
<dbReference type="PROSITE" id="PS00028">
    <property type="entry name" value="ZINC_FINGER_C2H2_1"/>
    <property type="match status" value="1"/>
</dbReference>
<dbReference type="PROSITE" id="PS50097">
    <property type="entry name" value="BTB"/>
    <property type="match status" value="1"/>
</dbReference>
<keyword evidence="2" id="KW-0863">Zinc-finger</keyword>
<dbReference type="InterPro" id="IPR036236">
    <property type="entry name" value="Znf_C2H2_sf"/>
</dbReference>
<evidence type="ECO:0000256" key="3">
    <source>
        <dbReference type="SAM" id="MobiDB-lite"/>
    </source>
</evidence>
<dbReference type="GO" id="GO:0048666">
    <property type="term" value="P:neuron development"/>
    <property type="evidence" value="ECO:0007669"/>
    <property type="project" value="UniProtKB-ARBA"/>
</dbReference>
<sequence length="299" mass="34368">IIIIKLKSKMGSIEHFSLQWNSFDSNIKGLSDLYENEELFDVTLISGSRQIKAHKVVLSACSPVFRSIIKSAPPQAHPWIYLRGINFHHMELLISFMYYGEVKVIQEELDDFIAIAKEFEIKCLNTEKMPTSLSDSPSPPPPRDLPDLSSVDNVSDDLLSISPPTAQIEKYYTPYEMNDSYIAQNISPDKIETMETNNKDIKLDKNKKHIRALDLEINRYYTKQRTGKKFQCKKCSYLTPYGNAIRNHVESNHISSKGVVCSLCSKKFKTRLSLHNHCYRVHNDKGSNVSFKPYRKTKL</sequence>
<dbReference type="Pfam" id="PF00651">
    <property type="entry name" value="BTB"/>
    <property type="match status" value="1"/>
</dbReference>
<reference evidence="6" key="1">
    <citation type="submission" date="2014-05" db="EMBL/GenBank/DDBJ databases">
        <authorList>
            <person name="Chronopoulou M."/>
        </authorList>
    </citation>
    <scope>NUCLEOTIDE SEQUENCE</scope>
    <source>
        <tissue evidence="6">Whole organism</tissue>
    </source>
</reference>
<dbReference type="GO" id="GO:0008270">
    <property type="term" value="F:zinc ion binding"/>
    <property type="evidence" value="ECO:0007669"/>
    <property type="project" value="UniProtKB-KW"/>
</dbReference>
<evidence type="ECO:0000259" key="5">
    <source>
        <dbReference type="PROSITE" id="PS50157"/>
    </source>
</evidence>
<dbReference type="PANTHER" id="PTHR23110:SF99">
    <property type="entry name" value="BROAD-COMPLEX CORE PROTEIN ISOFORM 6"/>
    <property type="match status" value="1"/>
</dbReference>
<protein>
    <submittedName>
        <fullName evidence="6">Uncharacterized protein</fullName>
    </submittedName>
</protein>
<dbReference type="OrthoDB" id="6359816at2759"/>
<evidence type="ECO:0000313" key="6">
    <source>
        <dbReference type="EMBL" id="CDW30265.1"/>
    </source>
</evidence>
<dbReference type="InterPro" id="IPR051095">
    <property type="entry name" value="Dros_DevTransReg"/>
</dbReference>
<dbReference type="InterPro" id="IPR000210">
    <property type="entry name" value="BTB/POZ_dom"/>
</dbReference>
<dbReference type="GO" id="GO:0003006">
    <property type="term" value="P:developmental process involved in reproduction"/>
    <property type="evidence" value="ECO:0007669"/>
    <property type="project" value="UniProtKB-ARBA"/>
</dbReference>
<keyword evidence="2" id="KW-0862">Zinc</keyword>
<feature type="domain" description="BTB" evidence="4">
    <location>
        <begin position="40"/>
        <end position="106"/>
    </location>
</feature>
<dbReference type="PANTHER" id="PTHR23110">
    <property type="entry name" value="BTB DOMAIN TRANSCRIPTION FACTOR"/>
    <property type="match status" value="1"/>
</dbReference>
<dbReference type="SUPFAM" id="SSF57667">
    <property type="entry name" value="beta-beta-alpha zinc fingers"/>
    <property type="match status" value="1"/>
</dbReference>
<proteinExistence type="predicted"/>
<organism evidence="6">
    <name type="scientific">Lepeophtheirus salmonis</name>
    <name type="common">Salmon louse</name>
    <name type="synonym">Caligus salmonis</name>
    <dbReference type="NCBI Taxonomy" id="72036"/>
    <lineage>
        <taxon>Eukaryota</taxon>
        <taxon>Metazoa</taxon>
        <taxon>Ecdysozoa</taxon>
        <taxon>Arthropoda</taxon>
        <taxon>Crustacea</taxon>
        <taxon>Multicrustacea</taxon>
        <taxon>Hexanauplia</taxon>
        <taxon>Copepoda</taxon>
        <taxon>Siphonostomatoida</taxon>
        <taxon>Caligidae</taxon>
        <taxon>Lepeophtheirus</taxon>
    </lineage>
</organism>
<dbReference type="Gene3D" id="3.30.710.10">
    <property type="entry name" value="Potassium Channel Kv1.1, Chain A"/>
    <property type="match status" value="1"/>
</dbReference>
<dbReference type="SUPFAM" id="SSF54695">
    <property type="entry name" value="POZ domain"/>
    <property type="match status" value="1"/>
</dbReference>
<feature type="non-terminal residue" evidence="6">
    <location>
        <position position="1"/>
    </location>
</feature>
<dbReference type="EMBL" id="HACA01012904">
    <property type="protein sequence ID" value="CDW30265.1"/>
    <property type="molecule type" value="Transcribed_RNA"/>
</dbReference>
<dbReference type="InterPro" id="IPR013087">
    <property type="entry name" value="Znf_C2H2_type"/>
</dbReference>
<dbReference type="SMART" id="SM00355">
    <property type="entry name" value="ZnF_C2H2"/>
    <property type="match status" value="2"/>
</dbReference>
<keyword evidence="1" id="KW-0539">Nucleus</keyword>
<evidence type="ECO:0000256" key="2">
    <source>
        <dbReference type="PROSITE-ProRule" id="PRU00042"/>
    </source>
</evidence>
<evidence type="ECO:0000259" key="4">
    <source>
        <dbReference type="PROSITE" id="PS50097"/>
    </source>
</evidence>
<name>A0A0K2TWN8_LEPSM</name>
<dbReference type="PROSITE" id="PS50157">
    <property type="entry name" value="ZINC_FINGER_C2H2_2"/>
    <property type="match status" value="1"/>
</dbReference>
<dbReference type="GO" id="GO:0005634">
    <property type="term" value="C:nucleus"/>
    <property type="evidence" value="ECO:0007669"/>
    <property type="project" value="TreeGrafter"/>
</dbReference>
<feature type="region of interest" description="Disordered" evidence="3">
    <location>
        <begin position="130"/>
        <end position="149"/>
    </location>
</feature>
<dbReference type="Gene3D" id="3.30.160.60">
    <property type="entry name" value="Classic Zinc Finger"/>
    <property type="match status" value="1"/>
</dbReference>
<dbReference type="GO" id="GO:0006357">
    <property type="term" value="P:regulation of transcription by RNA polymerase II"/>
    <property type="evidence" value="ECO:0007669"/>
    <property type="project" value="TreeGrafter"/>
</dbReference>